<dbReference type="GO" id="GO:0003677">
    <property type="term" value="F:DNA binding"/>
    <property type="evidence" value="ECO:0007669"/>
    <property type="project" value="UniProtKB-KW"/>
</dbReference>
<keyword evidence="6" id="KW-0238">DNA-binding</keyword>
<keyword evidence="4" id="KW-0949">S-adenosyl-L-methionine</keyword>
<dbReference type="PRINTS" id="PR00507">
    <property type="entry name" value="N12N6MTFRASE"/>
</dbReference>
<name>A0A943SRB6_STRPA</name>
<gene>
    <name evidence="9" type="ORF">KH363_04170</name>
</gene>
<comment type="caution">
    <text evidence="9">The sequence shown here is derived from an EMBL/GenBank/DDBJ whole genome shotgun (WGS) entry which is preliminary data.</text>
</comment>
<dbReference type="Gene3D" id="3.40.50.150">
    <property type="entry name" value="Vaccinia Virus protein VP39"/>
    <property type="match status" value="1"/>
</dbReference>
<dbReference type="GO" id="GO:0032259">
    <property type="term" value="P:methylation"/>
    <property type="evidence" value="ECO:0007669"/>
    <property type="project" value="UniProtKB-KW"/>
</dbReference>
<dbReference type="Pfam" id="PF07669">
    <property type="entry name" value="Eco57I"/>
    <property type="match status" value="1"/>
</dbReference>
<dbReference type="PROSITE" id="PS00092">
    <property type="entry name" value="N6_MTASE"/>
    <property type="match status" value="1"/>
</dbReference>
<feature type="domain" description="Type II methyltransferase M.TaqI-like" evidence="8">
    <location>
        <begin position="83"/>
        <end position="218"/>
    </location>
</feature>
<protein>
    <recommendedName>
        <fullName evidence="1">site-specific DNA-methyltransferase (adenine-specific)</fullName>
        <ecNumber evidence="1">2.1.1.72</ecNumber>
    </recommendedName>
</protein>
<dbReference type="PANTHER" id="PTHR33841:SF6">
    <property type="entry name" value="TYPE II METHYLTRANSFERASE M.HINDII"/>
    <property type="match status" value="1"/>
</dbReference>
<evidence type="ECO:0000256" key="6">
    <source>
        <dbReference type="ARBA" id="ARBA00023125"/>
    </source>
</evidence>
<evidence type="ECO:0000313" key="10">
    <source>
        <dbReference type="Proteomes" id="UP000761167"/>
    </source>
</evidence>
<evidence type="ECO:0000256" key="1">
    <source>
        <dbReference type="ARBA" id="ARBA00011900"/>
    </source>
</evidence>
<dbReference type="InterPro" id="IPR050953">
    <property type="entry name" value="N4_N6_ade-DNA_methylase"/>
</dbReference>
<dbReference type="GO" id="GO:0009307">
    <property type="term" value="P:DNA restriction-modification system"/>
    <property type="evidence" value="ECO:0007669"/>
    <property type="project" value="UniProtKB-KW"/>
</dbReference>
<dbReference type="EMBL" id="JAGZZN010000019">
    <property type="protein sequence ID" value="MBS6536725.1"/>
    <property type="molecule type" value="Genomic_DNA"/>
</dbReference>
<dbReference type="PANTHER" id="PTHR33841">
    <property type="entry name" value="DNA METHYLTRANSFERASE YEEA-RELATED"/>
    <property type="match status" value="1"/>
</dbReference>
<dbReference type="InterPro" id="IPR029063">
    <property type="entry name" value="SAM-dependent_MTases_sf"/>
</dbReference>
<dbReference type="Proteomes" id="UP000761167">
    <property type="component" value="Unassembled WGS sequence"/>
</dbReference>
<dbReference type="GO" id="GO:0009007">
    <property type="term" value="F:site-specific DNA-methyltransferase (adenine-specific) activity"/>
    <property type="evidence" value="ECO:0007669"/>
    <property type="project" value="UniProtKB-EC"/>
</dbReference>
<dbReference type="EC" id="2.1.1.72" evidence="1"/>
<evidence type="ECO:0000256" key="2">
    <source>
        <dbReference type="ARBA" id="ARBA00022603"/>
    </source>
</evidence>
<evidence type="ECO:0000259" key="8">
    <source>
        <dbReference type="Pfam" id="PF07669"/>
    </source>
</evidence>
<keyword evidence="5" id="KW-0680">Restriction system</keyword>
<reference evidence="9" key="1">
    <citation type="submission" date="2021-02" db="EMBL/GenBank/DDBJ databases">
        <title>Infant gut strain persistence is associated with maternal origin, phylogeny, and functional potential including surface adhesion and iron acquisition.</title>
        <authorList>
            <person name="Lou Y.C."/>
        </authorList>
    </citation>
    <scope>NUCLEOTIDE SEQUENCE</scope>
    <source>
        <strain evidence="9">L3_060_000G1_dasL3_060_000G1_metabat.metabat.86_ sub</strain>
    </source>
</reference>
<dbReference type="InterPro" id="IPR002052">
    <property type="entry name" value="DNA_methylase_N6_adenine_CS"/>
</dbReference>
<proteinExistence type="predicted"/>
<accession>A0A943SRB6</accession>
<dbReference type="SUPFAM" id="SSF53335">
    <property type="entry name" value="S-adenosyl-L-methionine-dependent methyltransferases"/>
    <property type="match status" value="1"/>
</dbReference>
<comment type="catalytic activity">
    <reaction evidence="7">
        <text>a 2'-deoxyadenosine in DNA + S-adenosyl-L-methionine = an N(6)-methyl-2'-deoxyadenosine in DNA + S-adenosyl-L-homocysteine + H(+)</text>
        <dbReference type="Rhea" id="RHEA:15197"/>
        <dbReference type="Rhea" id="RHEA-COMP:12418"/>
        <dbReference type="Rhea" id="RHEA-COMP:12419"/>
        <dbReference type="ChEBI" id="CHEBI:15378"/>
        <dbReference type="ChEBI" id="CHEBI:57856"/>
        <dbReference type="ChEBI" id="CHEBI:59789"/>
        <dbReference type="ChEBI" id="CHEBI:90615"/>
        <dbReference type="ChEBI" id="CHEBI:90616"/>
        <dbReference type="EC" id="2.1.1.72"/>
    </reaction>
</comment>
<organism evidence="9 10">
    <name type="scientific">Streptococcus parasanguinis</name>
    <dbReference type="NCBI Taxonomy" id="1318"/>
    <lineage>
        <taxon>Bacteria</taxon>
        <taxon>Bacillati</taxon>
        <taxon>Bacillota</taxon>
        <taxon>Bacilli</taxon>
        <taxon>Lactobacillales</taxon>
        <taxon>Streptococcaceae</taxon>
        <taxon>Streptococcus</taxon>
    </lineage>
</organism>
<dbReference type="InterPro" id="IPR011639">
    <property type="entry name" value="MethylTrfase_TaqI-like_dom"/>
</dbReference>
<evidence type="ECO:0000313" key="9">
    <source>
        <dbReference type="EMBL" id="MBS6536725.1"/>
    </source>
</evidence>
<sequence length="486" mass="57414">MGQQNFLKKNGIYYTSKSLAKTMIDCLNIDYTKEFTIIEPAVGEGHIFCLIVEEFLEKNQNKCREKIKKKLESNFSAFDIREDAIKLCISRLDKLVSKYYNDLSVNWNVYSFDALDYYLKFDKQKKYDYVISNPPYISRKNMGKYMVEKLKKYSEFCNRFNFDIYYYFFELGLSLWNKKGKISYITPNNYLRARGAETLLQTLISNKYIEKIIDYGDSLNFEDATTYTAITVISNENANIEIVSSNNTQLKHFSYDELHNKKIYYLYDEKFKYEGGGSVLLGEIADIKNGLATLQDNVFIIAEEEIVEDLEDQYVIEKKSRHYLIEKAILKKGVRVSKLNKKYYIIFPYDDRNQKIITFNERYPYTYDYLRNELNDSFQEKYGIYFGRTQGMLNYYSQKIIIPKVANLEDVPFKQIDFGFVLAGISIVFLRNLTQSSYNKILEYLNSKLVVDYLKRISKNYSSGYKNISTNDLKKIRIPIKLFDEE</sequence>
<evidence type="ECO:0000256" key="5">
    <source>
        <dbReference type="ARBA" id="ARBA00022747"/>
    </source>
</evidence>
<evidence type="ECO:0000256" key="3">
    <source>
        <dbReference type="ARBA" id="ARBA00022679"/>
    </source>
</evidence>
<keyword evidence="2 9" id="KW-0489">Methyltransferase</keyword>
<dbReference type="AlphaFoldDB" id="A0A943SRB6"/>
<evidence type="ECO:0000256" key="4">
    <source>
        <dbReference type="ARBA" id="ARBA00022691"/>
    </source>
</evidence>
<keyword evidence="3" id="KW-0808">Transferase</keyword>
<evidence type="ECO:0000256" key="7">
    <source>
        <dbReference type="ARBA" id="ARBA00047942"/>
    </source>
</evidence>